<evidence type="ECO:0000256" key="4">
    <source>
        <dbReference type="ARBA" id="ARBA00035302"/>
    </source>
</evidence>
<feature type="compositionally biased region" description="Polar residues" evidence="7">
    <location>
        <begin position="255"/>
        <end position="264"/>
    </location>
</feature>
<dbReference type="PANTHER" id="PTHR12220">
    <property type="entry name" value="50S/60S RIBOSOMAL PROTEIN L16"/>
    <property type="match status" value="1"/>
</dbReference>
<dbReference type="GO" id="GO:0019843">
    <property type="term" value="F:rRNA binding"/>
    <property type="evidence" value="ECO:0007669"/>
    <property type="project" value="InterPro"/>
</dbReference>
<keyword evidence="6" id="KW-0175">Coiled coil</keyword>
<dbReference type="Gene3D" id="1.20.5.340">
    <property type="match status" value="1"/>
</dbReference>
<dbReference type="PANTHER" id="PTHR12220:SF13">
    <property type="entry name" value="LARGE RIBOSOMAL SUBUNIT PROTEIN UL16M"/>
    <property type="match status" value="1"/>
</dbReference>
<dbReference type="EMBL" id="JAFBMS010000009">
    <property type="protein sequence ID" value="KAG9349685.1"/>
    <property type="molecule type" value="Genomic_DNA"/>
</dbReference>
<keyword evidence="3" id="KW-0687">Ribonucleoprotein</keyword>
<feature type="coiled-coil region" evidence="6">
    <location>
        <begin position="366"/>
        <end position="407"/>
    </location>
</feature>
<dbReference type="OrthoDB" id="268521at2759"/>
<sequence length="493" mass="55518">MISLLKSAFWGLAGLFQNSLKVLSAGLKTYEQPPDYSDVVLPERPKLKFFSKVPNIKKVKKEMKRLRDIQGPAQRANTFVKGQYGIVMMRLTINRRMDPRTTFAMWRVNGPYKPITRKGLGQRMGGGKGAIDHYVTPVKCGRLILEVGGRCELGEVEPVLSEVAKKLPFPAKVVSKESLAAMRQEEAERQLNNQNPWTFQRVVTANMLGIRKVVSPFDLHHHGRFTGKFHLKGRDSGSTSTRAHEGKRKRRGETQQDPQKQSVETAPARKVKGQEKWKLLPKSSITFLESILDLSILSVVTMRRKDKGEFQKHLNQLKDRFLARCTELRVPPRKQGDVLLVSRLHQAETKKSSVGRKILQTVEGEVSSVVSTLEQMEVRMESLEQEIRTLRAQLDDEEERAQELLQLPERGVLNLPALPPHTARDVPLQEWMVSKVKDPDTAARLVGAMLSSSEVRDVRAFLELAHQQAEHLLLKPPAPSPALAPEDSSAGDV</sequence>
<dbReference type="Proteomes" id="UP000824540">
    <property type="component" value="Unassembled WGS sequence"/>
</dbReference>
<dbReference type="InterPro" id="IPR016180">
    <property type="entry name" value="Ribosomal_uL16_dom"/>
</dbReference>
<dbReference type="Pfam" id="PF13094">
    <property type="entry name" value="CENP-Q"/>
    <property type="match status" value="1"/>
</dbReference>
<dbReference type="Gene3D" id="3.90.1170.10">
    <property type="entry name" value="Ribosomal protein L10e/L16"/>
    <property type="match status" value="1"/>
</dbReference>
<dbReference type="Pfam" id="PF00252">
    <property type="entry name" value="Ribosomal_L16"/>
    <property type="match status" value="1"/>
</dbReference>
<feature type="region of interest" description="Disordered" evidence="7">
    <location>
        <begin position="228"/>
        <end position="275"/>
    </location>
</feature>
<evidence type="ECO:0000256" key="3">
    <source>
        <dbReference type="ARBA" id="ARBA00023274"/>
    </source>
</evidence>
<evidence type="ECO:0000256" key="5">
    <source>
        <dbReference type="ARBA" id="ARBA00035440"/>
    </source>
</evidence>
<proteinExistence type="inferred from homology"/>
<evidence type="ECO:0000256" key="7">
    <source>
        <dbReference type="SAM" id="MobiDB-lite"/>
    </source>
</evidence>
<evidence type="ECO:0000313" key="9">
    <source>
        <dbReference type="Proteomes" id="UP000824540"/>
    </source>
</evidence>
<dbReference type="InterPro" id="IPR025212">
    <property type="entry name" value="CAD_CENP-Q"/>
</dbReference>
<organism evidence="8 9">
    <name type="scientific">Albula glossodonta</name>
    <name type="common">roundjaw bonefish</name>
    <dbReference type="NCBI Taxonomy" id="121402"/>
    <lineage>
        <taxon>Eukaryota</taxon>
        <taxon>Metazoa</taxon>
        <taxon>Chordata</taxon>
        <taxon>Craniata</taxon>
        <taxon>Vertebrata</taxon>
        <taxon>Euteleostomi</taxon>
        <taxon>Actinopterygii</taxon>
        <taxon>Neopterygii</taxon>
        <taxon>Teleostei</taxon>
        <taxon>Albuliformes</taxon>
        <taxon>Albulidae</taxon>
        <taxon>Albula</taxon>
    </lineage>
</organism>
<name>A0A8T2PAW7_9TELE</name>
<gene>
    <name evidence="8" type="ORF">JZ751_028133</name>
</gene>
<keyword evidence="2" id="KW-0689">Ribosomal protein</keyword>
<evidence type="ECO:0000256" key="6">
    <source>
        <dbReference type="SAM" id="Coils"/>
    </source>
</evidence>
<reference evidence="8" key="1">
    <citation type="thesis" date="2021" institute="BYU ScholarsArchive" country="Provo, UT, USA">
        <title>Applications of and Algorithms for Genome Assembly and Genomic Analyses with an Emphasis on Marine Teleosts.</title>
        <authorList>
            <person name="Pickett B.D."/>
        </authorList>
    </citation>
    <scope>NUCLEOTIDE SEQUENCE</scope>
    <source>
        <strain evidence="8">HI-2016</strain>
    </source>
</reference>
<keyword evidence="9" id="KW-1185">Reference proteome</keyword>
<comment type="caution">
    <text evidence="8">The sequence shown here is derived from an EMBL/GenBank/DDBJ whole genome shotgun (WGS) entry which is preliminary data.</text>
</comment>
<dbReference type="InterPro" id="IPR047873">
    <property type="entry name" value="Ribosomal_uL16"/>
</dbReference>
<evidence type="ECO:0000313" key="8">
    <source>
        <dbReference type="EMBL" id="KAG9349685.1"/>
    </source>
</evidence>
<dbReference type="GO" id="GO:0032543">
    <property type="term" value="P:mitochondrial translation"/>
    <property type="evidence" value="ECO:0007669"/>
    <property type="project" value="TreeGrafter"/>
</dbReference>
<dbReference type="InterPro" id="IPR036920">
    <property type="entry name" value="Ribosomal_uL16_sf"/>
</dbReference>
<dbReference type="InterPro" id="IPR000114">
    <property type="entry name" value="Ribosomal_uL16_bact-type"/>
</dbReference>
<comment type="similarity">
    <text evidence="1">Belongs to the universal ribosomal protein uL16 family.</text>
</comment>
<dbReference type="CDD" id="cd01433">
    <property type="entry name" value="Ribosomal_L16_L10e"/>
    <property type="match status" value="1"/>
</dbReference>
<dbReference type="AlphaFoldDB" id="A0A8T2PAW7"/>
<dbReference type="SUPFAM" id="SSF54686">
    <property type="entry name" value="Ribosomal protein L16p/L10e"/>
    <property type="match status" value="1"/>
</dbReference>
<evidence type="ECO:0000256" key="2">
    <source>
        <dbReference type="ARBA" id="ARBA00022980"/>
    </source>
</evidence>
<evidence type="ECO:0000256" key="1">
    <source>
        <dbReference type="ARBA" id="ARBA00008931"/>
    </source>
</evidence>
<dbReference type="GO" id="GO:0003735">
    <property type="term" value="F:structural constituent of ribosome"/>
    <property type="evidence" value="ECO:0007669"/>
    <property type="project" value="InterPro"/>
</dbReference>
<protein>
    <recommendedName>
        <fullName evidence="4">Large ribosomal subunit protein uL16m</fullName>
    </recommendedName>
    <alternativeName>
        <fullName evidence="5">39S ribosomal protein L16, mitochondrial</fullName>
    </alternativeName>
</protein>
<accession>A0A8T2PAW7</accession>
<dbReference type="GO" id="GO:0005762">
    <property type="term" value="C:mitochondrial large ribosomal subunit"/>
    <property type="evidence" value="ECO:0007669"/>
    <property type="project" value="TreeGrafter"/>
</dbReference>